<reference evidence="4" key="1">
    <citation type="submission" date="2018-05" db="EMBL/GenBank/DDBJ databases">
        <authorList>
            <person name="Lanie J.A."/>
            <person name="Ng W.-L."/>
            <person name="Kazmierczak K.M."/>
            <person name="Andrzejewski T.M."/>
            <person name="Davidsen T.M."/>
            <person name="Wayne K.J."/>
            <person name="Tettelin H."/>
            <person name="Glass J.I."/>
            <person name="Rusch D."/>
            <person name="Podicherti R."/>
            <person name="Tsui H.-C.T."/>
            <person name="Winkler M.E."/>
        </authorList>
    </citation>
    <scope>NUCLEOTIDE SEQUENCE</scope>
</reference>
<keyword evidence="2" id="KW-0784">Thiamine biosynthesis</keyword>
<dbReference type="GO" id="GO:0005737">
    <property type="term" value="C:cytoplasm"/>
    <property type="evidence" value="ECO:0007669"/>
    <property type="project" value="TreeGrafter"/>
</dbReference>
<dbReference type="PANTHER" id="PTHR20857:SF15">
    <property type="entry name" value="THIAMINE-PHOSPHATE SYNTHASE"/>
    <property type="match status" value="1"/>
</dbReference>
<accession>A0A382YXA8</accession>
<organism evidence="4">
    <name type="scientific">marine metagenome</name>
    <dbReference type="NCBI Taxonomy" id="408172"/>
    <lineage>
        <taxon>unclassified sequences</taxon>
        <taxon>metagenomes</taxon>
        <taxon>ecological metagenomes</taxon>
    </lineage>
</organism>
<evidence type="ECO:0000256" key="2">
    <source>
        <dbReference type="ARBA" id="ARBA00022977"/>
    </source>
</evidence>
<proteinExistence type="predicted"/>
<dbReference type="GO" id="GO:0004789">
    <property type="term" value="F:thiamine-phosphate diphosphorylase activity"/>
    <property type="evidence" value="ECO:0007669"/>
    <property type="project" value="TreeGrafter"/>
</dbReference>
<evidence type="ECO:0000313" key="4">
    <source>
        <dbReference type="EMBL" id="SVD87874.1"/>
    </source>
</evidence>
<dbReference type="PANTHER" id="PTHR20857">
    <property type="entry name" value="THIAMINE-PHOSPHATE PYROPHOSPHORYLASE"/>
    <property type="match status" value="1"/>
</dbReference>
<dbReference type="AlphaFoldDB" id="A0A382YXA8"/>
<comment type="pathway">
    <text evidence="1">Cofactor biosynthesis; thiamine diphosphate biosynthesis.</text>
</comment>
<dbReference type="CDD" id="cd00564">
    <property type="entry name" value="TMP_TenI"/>
    <property type="match status" value="1"/>
</dbReference>
<dbReference type="SUPFAM" id="SSF51391">
    <property type="entry name" value="Thiamin phosphate synthase"/>
    <property type="match status" value="1"/>
</dbReference>
<protein>
    <recommendedName>
        <fullName evidence="3">Thiamine phosphate synthase/TenI domain-containing protein</fullName>
    </recommendedName>
</protein>
<feature type="domain" description="Thiamine phosphate synthase/TenI" evidence="3">
    <location>
        <begin position="43"/>
        <end position="202"/>
    </location>
</feature>
<sequence>MNVAKGGTTLKLHKRHIVLPEGKTAPRLIMVTDQLRVPRVIEAAKALPPGSAVLFRDYEIPARLELGRQLRILCRQQRLPFLVAGNGRLAAHLRADGLHMPEACAQGARRWRERRPNWFITMAAHSPMALRRAAQAGADAALLSPVFPTPSHPGAKPLGVLQFARLALRSPLPVYAFGGVNRRTLRRLAGTNLCGVAAVSGLSTN</sequence>
<dbReference type="InterPro" id="IPR013785">
    <property type="entry name" value="Aldolase_TIM"/>
</dbReference>
<dbReference type="Pfam" id="PF02581">
    <property type="entry name" value="TMP-TENI"/>
    <property type="match status" value="1"/>
</dbReference>
<evidence type="ECO:0000259" key="3">
    <source>
        <dbReference type="Pfam" id="PF02581"/>
    </source>
</evidence>
<gene>
    <name evidence="4" type="ORF">METZ01_LOCUS440728</name>
</gene>
<dbReference type="EMBL" id="UINC01179269">
    <property type="protein sequence ID" value="SVD87874.1"/>
    <property type="molecule type" value="Genomic_DNA"/>
</dbReference>
<dbReference type="Gene3D" id="3.20.20.70">
    <property type="entry name" value="Aldolase class I"/>
    <property type="match status" value="1"/>
</dbReference>
<evidence type="ECO:0000256" key="1">
    <source>
        <dbReference type="ARBA" id="ARBA00004948"/>
    </source>
</evidence>
<dbReference type="InterPro" id="IPR022998">
    <property type="entry name" value="ThiamineP_synth_TenI"/>
</dbReference>
<name>A0A382YXA8_9ZZZZ</name>
<dbReference type="GO" id="GO:0009228">
    <property type="term" value="P:thiamine biosynthetic process"/>
    <property type="evidence" value="ECO:0007669"/>
    <property type="project" value="UniProtKB-KW"/>
</dbReference>
<dbReference type="InterPro" id="IPR036206">
    <property type="entry name" value="ThiamineP_synth_sf"/>
</dbReference>